<proteinExistence type="predicted"/>
<organism evidence="2 3">
    <name type="scientific">Pleurotus eryngii</name>
    <name type="common">Boletus of the steppes</name>
    <dbReference type="NCBI Taxonomy" id="5323"/>
    <lineage>
        <taxon>Eukaryota</taxon>
        <taxon>Fungi</taxon>
        <taxon>Dikarya</taxon>
        <taxon>Basidiomycota</taxon>
        <taxon>Agaricomycotina</taxon>
        <taxon>Agaricomycetes</taxon>
        <taxon>Agaricomycetidae</taxon>
        <taxon>Agaricales</taxon>
        <taxon>Pleurotineae</taxon>
        <taxon>Pleurotaceae</taxon>
        <taxon>Pleurotus</taxon>
    </lineage>
</organism>
<protein>
    <submittedName>
        <fullName evidence="2">Uncharacterized protein</fullName>
    </submittedName>
</protein>
<reference evidence="2" key="1">
    <citation type="submission" date="2020-11" db="EMBL/GenBank/DDBJ databases">
        <authorList>
            <consortium name="DOE Joint Genome Institute"/>
            <person name="Ahrendt S."/>
            <person name="Riley R."/>
            <person name="Andreopoulos W."/>
            <person name="Labutti K."/>
            <person name="Pangilinan J."/>
            <person name="Ruiz-Duenas F.J."/>
            <person name="Barrasa J.M."/>
            <person name="Sanchez-Garcia M."/>
            <person name="Camarero S."/>
            <person name="Miyauchi S."/>
            <person name="Serrano A."/>
            <person name="Linde D."/>
            <person name="Babiker R."/>
            <person name="Drula E."/>
            <person name="Ayuso-Fernandez I."/>
            <person name="Pacheco R."/>
            <person name="Padilla G."/>
            <person name="Ferreira P."/>
            <person name="Barriuso J."/>
            <person name="Kellner H."/>
            <person name="Castanera R."/>
            <person name="Alfaro M."/>
            <person name="Ramirez L."/>
            <person name="Pisabarro A.G."/>
            <person name="Kuo A."/>
            <person name="Tritt A."/>
            <person name="Lipzen A."/>
            <person name="He G."/>
            <person name="Yan M."/>
            <person name="Ng V."/>
            <person name="Cullen D."/>
            <person name="Martin F."/>
            <person name="Rosso M.-N."/>
            <person name="Henrissat B."/>
            <person name="Hibbett D."/>
            <person name="Martinez A.T."/>
            <person name="Grigoriev I.V."/>
        </authorList>
    </citation>
    <scope>NUCLEOTIDE SEQUENCE</scope>
    <source>
        <strain evidence="2">ATCC 90797</strain>
    </source>
</reference>
<keyword evidence="3" id="KW-1185">Reference proteome</keyword>
<evidence type="ECO:0000256" key="1">
    <source>
        <dbReference type="SAM" id="MobiDB-lite"/>
    </source>
</evidence>
<accession>A0A9P6DC79</accession>
<name>A0A9P6DC79_PLEER</name>
<evidence type="ECO:0000313" key="2">
    <source>
        <dbReference type="EMBL" id="KAF9501321.1"/>
    </source>
</evidence>
<dbReference type="AlphaFoldDB" id="A0A9P6DC79"/>
<gene>
    <name evidence="2" type="ORF">BDN71DRAFT_1426482</name>
</gene>
<evidence type="ECO:0000313" key="3">
    <source>
        <dbReference type="Proteomes" id="UP000807025"/>
    </source>
</evidence>
<dbReference type="Proteomes" id="UP000807025">
    <property type="component" value="Unassembled WGS sequence"/>
</dbReference>
<sequence length="175" mass="19836">MIYLPEQSRSLQRLDNGSKLLCDNPRRSGDPPSRMVPPGYNTDVENRAESSHWYERTPLYGRTVVHMNSPIREGARRIPPSCASSAWGVSYPETHQASSWFFVRIGAVDRILPYSEVGGSVVYRGSQYTKLPLSLAAAKNKFYISQREARTDREPGILFWAYASQLYIDLAEGFE</sequence>
<comment type="caution">
    <text evidence="2">The sequence shown here is derived from an EMBL/GenBank/DDBJ whole genome shotgun (WGS) entry which is preliminary data.</text>
</comment>
<dbReference type="EMBL" id="MU154523">
    <property type="protein sequence ID" value="KAF9501321.1"/>
    <property type="molecule type" value="Genomic_DNA"/>
</dbReference>
<feature type="region of interest" description="Disordered" evidence="1">
    <location>
        <begin position="14"/>
        <end position="42"/>
    </location>
</feature>